<dbReference type="InterPro" id="IPR024529">
    <property type="entry name" value="ECF_trnsprt_substrate-spec"/>
</dbReference>
<dbReference type="Gene3D" id="1.10.1760.20">
    <property type="match status" value="1"/>
</dbReference>
<feature type="transmembrane region" description="Helical" evidence="9">
    <location>
        <begin position="32"/>
        <end position="51"/>
    </location>
</feature>
<evidence type="ECO:0000256" key="7">
    <source>
        <dbReference type="ARBA" id="ARBA00023136"/>
    </source>
</evidence>
<evidence type="ECO:0000256" key="8">
    <source>
        <dbReference type="PIRNR" id="PIRNR037778"/>
    </source>
</evidence>
<dbReference type="OrthoDB" id="9809216at2"/>
<dbReference type="RefSeq" id="WP_027698553.1">
    <property type="nucleotide sequence ID" value="NZ_DF820486.1"/>
</dbReference>
<dbReference type="STRING" id="1329250.WOSG25_030390"/>
<gene>
    <name evidence="10" type="primary">ypaA</name>
    <name evidence="10" type="ORF">WOSG25_030390</name>
</gene>
<feature type="transmembrane region" description="Helical" evidence="9">
    <location>
        <begin position="7"/>
        <end position="26"/>
    </location>
</feature>
<dbReference type="GO" id="GO:0005886">
    <property type="term" value="C:plasma membrane"/>
    <property type="evidence" value="ECO:0007669"/>
    <property type="project" value="UniProtKB-SubCell"/>
</dbReference>
<comment type="subcellular location">
    <subcellularLocation>
        <location evidence="1">Cell membrane</location>
        <topology evidence="1">Multi-pass membrane protein</topology>
    </subcellularLocation>
</comment>
<evidence type="ECO:0000313" key="10">
    <source>
        <dbReference type="EMBL" id="GAK30442.1"/>
    </source>
</evidence>
<comment type="similarity">
    <text evidence="2 8">Belongs to the prokaryotic riboflavin transporter (P-RFT) (TC 2.A.87) family.</text>
</comment>
<dbReference type="InterPro" id="IPR025720">
    <property type="entry name" value="RibU"/>
</dbReference>
<keyword evidence="11" id="KW-1185">Reference proteome</keyword>
<dbReference type="GO" id="GO:0032217">
    <property type="term" value="F:riboflavin transmembrane transporter activity"/>
    <property type="evidence" value="ECO:0007669"/>
    <property type="project" value="UniProtKB-UniRule"/>
</dbReference>
<evidence type="ECO:0000256" key="3">
    <source>
        <dbReference type="ARBA" id="ARBA00022448"/>
    </source>
</evidence>
<keyword evidence="5 9" id="KW-0812">Transmembrane</keyword>
<dbReference type="Proteomes" id="UP000030643">
    <property type="component" value="Unassembled WGS sequence"/>
</dbReference>
<feature type="transmembrane region" description="Helical" evidence="9">
    <location>
        <begin position="154"/>
        <end position="181"/>
    </location>
</feature>
<keyword evidence="6 9" id="KW-1133">Transmembrane helix</keyword>
<dbReference type="PANTHER" id="PTHR38438">
    <property type="entry name" value="RIBOFLAVIN TRANSPORTER RIBU"/>
    <property type="match status" value="1"/>
</dbReference>
<dbReference type="EMBL" id="DF820486">
    <property type="protein sequence ID" value="GAK30442.1"/>
    <property type="molecule type" value="Genomic_DNA"/>
</dbReference>
<name>A0A069CSR3_WEIOS</name>
<proteinExistence type="inferred from homology"/>
<comment type="function">
    <text evidence="8">Probably a riboflavin-binding protein that interacts with the energy-coupling factor (ECF) ABC-transporter complex.</text>
</comment>
<dbReference type="PANTHER" id="PTHR38438:SF1">
    <property type="entry name" value="RIBOFLAVIN TRANSPORTER RIBU"/>
    <property type="match status" value="1"/>
</dbReference>
<keyword evidence="7 8" id="KW-0472">Membrane</keyword>
<evidence type="ECO:0000313" key="11">
    <source>
        <dbReference type="Proteomes" id="UP000030643"/>
    </source>
</evidence>
<dbReference type="eggNOG" id="COG3601">
    <property type="taxonomic scope" value="Bacteria"/>
</dbReference>
<protein>
    <recommendedName>
        <fullName evidence="8">Riboflavin transporter</fullName>
    </recommendedName>
</protein>
<dbReference type="PIRSF" id="PIRSF037778">
    <property type="entry name" value="UCP037778_transp_RibU"/>
    <property type="match status" value="1"/>
</dbReference>
<evidence type="ECO:0000256" key="9">
    <source>
        <dbReference type="SAM" id="Phobius"/>
    </source>
</evidence>
<feature type="transmembrane region" description="Helical" evidence="9">
    <location>
        <begin position="81"/>
        <end position="99"/>
    </location>
</feature>
<sequence>MSSTRRLTVISLLSVIAFGLMIFPTFPLIPGAAFLKIDFSIVPILLGAFLLDLRSGYLILLIRTILKLLLANQGVSDYIGLPMNIIAMGVFLTVVYMGVRGAKNFSIRRYTISVFFASLALTTVMVILNYVYAVPLYAAFANFDINKMIGLANYLLYMVIPFNLVQGLILGLATGVVYFALQPFIKRTAKELVK</sequence>
<dbReference type="Pfam" id="PF12822">
    <property type="entry name" value="ECF_trnsprt"/>
    <property type="match status" value="1"/>
</dbReference>
<evidence type="ECO:0000256" key="5">
    <source>
        <dbReference type="ARBA" id="ARBA00022692"/>
    </source>
</evidence>
<dbReference type="AlphaFoldDB" id="A0A069CSR3"/>
<keyword evidence="3 8" id="KW-0813">Transport</keyword>
<keyword evidence="4 8" id="KW-1003">Cell membrane</keyword>
<evidence type="ECO:0000256" key="6">
    <source>
        <dbReference type="ARBA" id="ARBA00022989"/>
    </source>
</evidence>
<organism evidence="10 11">
    <name type="scientific">Weissella oryzae (strain DSM 25784 / JCM 18191 / LMG 30913 / SG25)</name>
    <dbReference type="NCBI Taxonomy" id="1329250"/>
    <lineage>
        <taxon>Bacteria</taxon>
        <taxon>Bacillati</taxon>
        <taxon>Bacillota</taxon>
        <taxon>Bacilli</taxon>
        <taxon>Lactobacillales</taxon>
        <taxon>Lactobacillaceae</taxon>
        <taxon>Weissella</taxon>
    </lineage>
</organism>
<evidence type="ECO:0000256" key="4">
    <source>
        <dbReference type="ARBA" id="ARBA00022475"/>
    </source>
</evidence>
<reference evidence="11" key="1">
    <citation type="journal article" date="2014" name="Genome Announc.">
        <title>Draft genome sequence of Weissella oryzae SG25T, isolated from fermented rice grains.</title>
        <authorList>
            <person name="Tanizawa Y."/>
            <person name="Fujisawa T."/>
            <person name="Mochizuki T."/>
            <person name="Kaminuma E."/>
            <person name="Suzuki Y."/>
            <person name="Nakamura Y."/>
            <person name="Tohno M."/>
        </authorList>
    </citation>
    <scope>NUCLEOTIDE SEQUENCE [LARGE SCALE GENOMIC DNA]</scope>
    <source>
        <strain evidence="11">DSM 25784 / JCM 18191 / LMG 30913 / SG25</strain>
    </source>
</reference>
<feature type="transmembrane region" description="Helical" evidence="9">
    <location>
        <begin position="111"/>
        <end position="134"/>
    </location>
</feature>
<evidence type="ECO:0000256" key="1">
    <source>
        <dbReference type="ARBA" id="ARBA00004651"/>
    </source>
</evidence>
<evidence type="ECO:0000256" key="2">
    <source>
        <dbReference type="ARBA" id="ARBA00005540"/>
    </source>
</evidence>
<accession>A0A069CSR3</accession>